<evidence type="ECO:0000256" key="2">
    <source>
        <dbReference type="ARBA" id="ARBA00022741"/>
    </source>
</evidence>
<dbReference type="InterPro" id="IPR027417">
    <property type="entry name" value="P-loop_NTPase"/>
</dbReference>
<evidence type="ECO:0000313" key="8">
    <source>
        <dbReference type="EMBL" id="EXA30107.1"/>
    </source>
</evidence>
<dbReference type="GO" id="GO:0005737">
    <property type="term" value="C:cytoplasm"/>
    <property type="evidence" value="ECO:0007669"/>
    <property type="project" value="TreeGrafter"/>
</dbReference>
<keyword evidence="3" id="KW-0460">Magnesium</keyword>
<evidence type="ECO:0000256" key="6">
    <source>
        <dbReference type="PIRSR" id="PIRSR601019-1"/>
    </source>
</evidence>
<dbReference type="GO" id="GO:0046872">
    <property type="term" value="F:metal ion binding"/>
    <property type="evidence" value="ECO:0007669"/>
    <property type="project" value="UniProtKB-KW"/>
</dbReference>
<dbReference type="Proteomes" id="UP000030751">
    <property type="component" value="Unassembled WGS sequence"/>
</dbReference>
<reference evidence="8" key="1">
    <citation type="submission" date="2011-10" db="EMBL/GenBank/DDBJ databases">
        <title>The Genome Sequence of Fusarium oxysporum HDV247.</title>
        <authorList>
            <consortium name="The Broad Institute Genome Sequencing Platform"/>
            <person name="Ma L.-J."/>
            <person name="Gale L.R."/>
            <person name="Schwartz D.C."/>
            <person name="Zhou S."/>
            <person name="Corby-Kistler H."/>
            <person name="Young S.K."/>
            <person name="Zeng Q."/>
            <person name="Gargeya S."/>
            <person name="Fitzgerald M."/>
            <person name="Haas B."/>
            <person name="Abouelleil A."/>
            <person name="Alvarado L."/>
            <person name="Arachchi H.M."/>
            <person name="Berlin A."/>
            <person name="Brown A."/>
            <person name="Chapman S.B."/>
            <person name="Chen Z."/>
            <person name="Dunbar C."/>
            <person name="Freedman E."/>
            <person name="Gearin G."/>
            <person name="Goldberg J."/>
            <person name="Griggs A."/>
            <person name="Gujja S."/>
            <person name="Heiman D."/>
            <person name="Howarth C."/>
            <person name="Larson L."/>
            <person name="Lui A."/>
            <person name="MacDonald P.J.P."/>
            <person name="Montmayeur A."/>
            <person name="Murphy C."/>
            <person name="Neiman D."/>
            <person name="Pearson M."/>
            <person name="Priest M."/>
            <person name="Roberts A."/>
            <person name="Saif S."/>
            <person name="Shea T."/>
            <person name="Shenoy N."/>
            <person name="Sisk P."/>
            <person name="Stolte C."/>
            <person name="Sykes S."/>
            <person name="Wortman J."/>
            <person name="Nusbaum C."/>
            <person name="Birren B."/>
        </authorList>
    </citation>
    <scope>NUCLEOTIDE SEQUENCE [LARGE SCALE GENOMIC DNA]</scope>
    <source>
        <strain evidence="8">HDV247</strain>
    </source>
</reference>
<evidence type="ECO:0000256" key="1">
    <source>
        <dbReference type="ARBA" id="ARBA00022723"/>
    </source>
</evidence>
<name>W9NJA7_FUSOX</name>
<feature type="region of interest" description="Disordered" evidence="7">
    <location>
        <begin position="228"/>
        <end position="277"/>
    </location>
</feature>
<dbReference type="Pfam" id="PF00503">
    <property type="entry name" value="G-alpha"/>
    <property type="match status" value="1"/>
</dbReference>
<dbReference type="PROSITE" id="PS51882">
    <property type="entry name" value="G_ALPHA"/>
    <property type="match status" value="1"/>
</dbReference>
<accession>W9NJA7</accession>
<evidence type="ECO:0000256" key="7">
    <source>
        <dbReference type="SAM" id="MobiDB-lite"/>
    </source>
</evidence>
<dbReference type="Gene3D" id="3.40.50.300">
    <property type="entry name" value="P-loop containing nucleotide triphosphate hydrolases"/>
    <property type="match status" value="2"/>
</dbReference>
<dbReference type="SUPFAM" id="SSF47895">
    <property type="entry name" value="Transducin (alpha subunit), insertion domain"/>
    <property type="match status" value="1"/>
</dbReference>
<organism evidence="8">
    <name type="scientific">Fusarium oxysporum f. sp. pisi HDV247</name>
    <dbReference type="NCBI Taxonomy" id="1080344"/>
    <lineage>
        <taxon>Eukaryota</taxon>
        <taxon>Fungi</taxon>
        <taxon>Dikarya</taxon>
        <taxon>Ascomycota</taxon>
        <taxon>Pezizomycotina</taxon>
        <taxon>Sordariomycetes</taxon>
        <taxon>Hypocreomycetidae</taxon>
        <taxon>Hypocreales</taxon>
        <taxon>Nectriaceae</taxon>
        <taxon>Fusarium</taxon>
        <taxon>Fusarium oxysporum species complex</taxon>
    </lineage>
</organism>
<dbReference type="SUPFAM" id="SSF52540">
    <property type="entry name" value="P-loop containing nucleoside triphosphate hydrolases"/>
    <property type="match status" value="1"/>
</dbReference>
<dbReference type="GO" id="GO:0001664">
    <property type="term" value="F:G protein-coupled receptor binding"/>
    <property type="evidence" value="ECO:0007669"/>
    <property type="project" value="TreeGrafter"/>
</dbReference>
<dbReference type="GO" id="GO:0005525">
    <property type="term" value="F:GTP binding"/>
    <property type="evidence" value="ECO:0007669"/>
    <property type="project" value="UniProtKB-KW"/>
</dbReference>
<evidence type="ECO:0000256" key="4">
    <source>
        <dbReference type="ARBA" id="ARBA00023134"/>
    </source>
</evidence>
<dbReference type="GO" id="GO:0005834">
    <property type="term" value="C:heterotrimeric G-protein complex"/>
    <property type="evidence" value="ECO:0007669"/>
    <property type="project" value="TreeGrafter"/>
</dbReference>
<keyword evidence="1" id="KW-0479">Metal-binding</keyword>
<sequence length="675" mass="75925">MAEPLCIIGTAGAIANIIDVLTKTITTICDMRQAWKIADLTVLAFENQLNLLKIALCQIQKWAASQSEEQGHELVMQVDSCVTCCRLLISKIDSEVSLLERTTIGDLNLPSKLGLLFKTKDMEQIQWMIDQQTHALALLLSVCTTNAIEDQRKILHQPKVVRAFQKIDRDTASLVVHRDADSMVTTTSVSSSKWSIQFAFDSELFITRVYERWIRKLAATRKVHMLQQSNSTQQTQFDTSDDNLSVTNVPGETEQSILTRSNSTASEESSGSSLSLGKRFNSLTRSAMGIELQPLKRNGAISDLKHQSKDSQKIDWNLKDDSKGASPDVEIVILGSNTRKRVVEEMKRANGHQCYTAEQSCLFRPIIFGSVIKSARYLARMLQHSLFIDELDPIRHQLEHILTYGEGSKHGTTLSPEFAVAIAQVKEHPATKALMEAEDFYPLENGEYFLEEINRISAETYVPSDRDAIECRTPLPGCMESNFTMGRLNIRLIDPGSAISNSKVLFPQPKKMYVVMFVFDLSAYHQVLPSGETGLYETMLQFEAAVNSRRLKNSSIIVILNNMDGLYETMLQFEAAVNSRRLKNSSIIVILNNMDTFRKKLLTVPLNQYFPDYTEGNDASEASNYILSRINQLNRANLNLYPHLTAGVFHETSLRSIRANIQDSIMANALIDLQY</sequence>
<evidence type="ECO:0000256" key="5">
    <source>
        <dbReference type="ARBA" id="ARBA00023224"/>
    </source>
</evidence>
<dbReference type="PANTHER" id="PTHR10218">
    <property type="entry name" value="GTP-BINDING PROTEIN ALPHA SUBUNIT"/>
    <property type="match status" value="1"/>
</dbReference>
<gene>
    <name evidence="8" type="ORF">FOVG_18458</name>
</gene>
<dbReference type="GO" id="GO:0007189">
    <property type="term" value="P:adenylate cyclase-activating G protein-coupled receptor signaling pathway"/>
    <property type="evidence" value="ECO:0007669"/>
    <property type="project" value="TreeGrafter"/>
</dbReference>
<dbReference type="FunFam" id="3.40.50.300:FF:000692">
    <property type="entry name" value="Guanine nucleotide-binding protein subunit alpha"/>
    <property type="match status" value="1"/>
</dbReference>
<reference evidence="8" key="2">
    <citation type="submission" date="2012-05" db="EMBL/GenBank/DDBJ databases">
        <title>Annotation of the Genome Sequence of Fusarium oxysporum HDV247.</title>
        <authorList>
            <consortium name="The Broad Institute Genomics Platform"/>
            <person name="Ma L.-J."/>
            <person name="Corby-Kistler H."/>
            <person name="Broz K."/>
            <person name="Gale L.R."/>
            <person name="Jonkers W."/>
            <person name="O'Donnell K."/>
            <person name="Ploetz R."/>
            <person name="Steinberg C."/>
            <person name="Schwartz D.C."/>
            <person name="VanEtten H."/>
            <person name="Zhou S."/>
            <person name="Young S.K."/>
            <person name="Zeng Q."/>
            <person name="Gargeya S."/>
            <person name="Fitzgerald M."/>
            <person name="Abouelleil A."/>
            <person name="Alvarado L."/>
            <person name="Chapman S.B."/>
            <person name="Gainer-Dewar J."/>
            <person name="Goldberg J."/>
            <person name="Griggs A."/>
            <person name="Gujja S."/>
            <person name="Hansen M."/>
            <person name="Howarth C."/>
            <person name="Imamovic A."/>
            <person name="Ireland A."/>
            <person name="Larimer J."/>
            <person name="McCowan C."/>
            <person name="Murphy C."/>
            <person name="Pearson M."/>
            <person name="Poon T.W."/>
            <person name="Priest M."/>
            <person name="Roberts A."/>
            <person name="Saif S."/>
            <person name="Shea T."/>
            <person name="Sykes S."/>
            <person name="Wortman J."/>
            <person name="Nusbaum C."/>
            <person name="Birren B."/>
        </authorList>
    </citation>
    <scope>NUCLEOTIDE SEQUENCE</scope>
    <source>
        <strain evidence="8">HDV247</strain>
    </source>
</reference>
<keyword evidence="4 6" id="KW-0342">GTP-binding</keyword>
<keyword evidence="2 6" id="KW-0547">Nucleotide-binding</keyword>
<dbReference type="GO" id="GO:0031683">
    <property type="term" value="F:G-protein beta/gamma-subunit complex binding"/>
    <property type="evidence" value="ECO:0007669"/>
    <property type="project" value="InterPro"/>
</dbReference>
<dbReference type="GO" id="GO:0003924">
    <property type="term" value="F:GTPase activity"/>
    <property type="evidence" value="ECO:0007669"/>
    <property type="project" value="InterPro"/>
</dbReference>
<feature type="compositionally biased region" description="Polar residues" evidence="7">
    <location>
        <begin position="228"/>
        <end position="265"/>
    </location>
</feature>
<proteinExistence type="predicted"/>
<feature type="compositionally biased region" description="Low complexity" evidence="7">
    <location>
        <begin position="266"/>
        <end position="277"/>
    </location>
</feature>
<feature type="binding site" evidence="6">
    <location>
        <begin position="592"/>
        <end position="595"/>
    </location>
    <ligand>
        <name>GTP</name>
        <dbReference type="ChEBI" id="CHEBI:37565"/>
    </ligand>
</feature>
<dbReference type="PANTHER" id="PTHR10218:SF369">
    <property type="entry name" value="GUANINE NUCLEOTIDE-BINDING PROTEIN ALPHA-2 SUBUNIT"/>
    <property type="match status" value="1"/>
</dbReference>
<dbReference type="EMBL" id="JH651068">
    <property type="protein sequence ID" value="EXA30107.1"/>
    <property type="molecule type" value="Genomic_DNA"/>
</dbReference>
<dbReference type="SMART" id="SM00275">
    <property type="entry name" value="G_alpha"/>
    <property type="match status" value="1"/>
</dbReference>
<dbReference type="AlphaFoldDB" id="W9NJA7"/>
<dbReference type="OrthoDB" id="5817230at2759"/>
<evidence type="ECO:0000256" key="3">
    <source>
        <dbReference type="ARBA" id="ARBA00022842"/>
    </source>
</evidence>
<protein>
    <recommendedName>
        <fullName evidence="9">GNA-3 g protein alpha subunit GNA-3</fullName>
    </recommendedName>
</protein>
<evidence type="ECO:0008006" key="9">
    <source>
        <dbReference type="Google" id="ProtNLM"/>
    </source>
</evidence>
<keyword evidence="5" id="KW-0807">Transducer</keyword>
<dbReference type="InterPro" id="IPR011025">
    <property type="entry name" value="GproteinA_insert"/>
</dbReference>
<dbReference type="HOGENOM" id="CLU_033657_0_0_1"/>
<dbReference type="InterPro" id="IPR001019">
    <property type="entry name" value="Gprotein_alpha_su"/>
</dbReference>